<keyword evidence="4" id="KW-1185">Reference proteome</keyword>
<dbReference type="HOGENOM" id="CLU_673688_0_0_1"/>
<dbReference type="PROSITE" id="PS50240">
    <property type="entry name" value="TRYPSIN_DOM"/>
    <property type="match status" value="1"/>
</dbReference>
<dbReference type="Proteomes" id="UP000013827">
    <property type="component" value="Unassembled WGS sequence"/>
</dbReference>
<sequence length="409" mass="43928">MLALLPALLPGLWTRHPQTGCGRNGNGARIEFDFDGEDWQPFAGADSLEACQAACLSTEGCEAVLTDTARNANAFRCFRKGGIELDKCRSGPTVPFDLYLLEAPASPSLANGECKSYCATHTLGFSKLCQRSACEGCTHQCDACDYDSEYWDGEACREVFAPPPPPPPPSVFDASGSDYVDGTTIPARGLPWHVSVDFSENEHGNHCSGTLIAQRWVLTAAHCLRSSRPVRNVTVGLDDAGNPDDCTKTLGVIKTIEHHLYKSTEHATLWKEEFLSPETAITKEALMEHIKAFDVALLELDEDAQYAPIDLLDASDSGRADPGRRLVVAGWGGSDTRSDSSGSITERARHAYVPVIANGACWARALFCFDVIISDDMVCAGGEGAKVFPGDSGGPLYALDDDGRAALSF</sequence>
<dbReference type="Pfam" id="PF00089">
    <property type="entry name" value="Trypsin"/>
    <property type="match status" value="1"/>
</dbReference>
<dbReference type="InterPro" id="IPR043504">
    <property type="entry name" value="Peptidase_S1_PA_chymotrypsin"/>
</dbReference>
<dbReference type="SMART" id="SM00020">
    <property type="entry name" value="Tryp_SPc"/>
    <property type="match status" value="1"/>
</dbReference>
<dbReference type="InterPro" id="IPR001314">
    <property type="entry name" value="Peptidase_S1A"/>
</dbReference>
<dbReference type="EnsemblProtists" id="EOD26961">
    <property type="protein sequence ID" value="EOD26961"/>
    <property type="gene ID" value="EMIHUDRAFT_123438"/>
</dbReference>
<dbReference type="KEGG" id="ehx:EMIHUDRAFT_123438"/>
<dbReference type="CDD" id="cd00190">
    <property type="entry name" value="Tryp_SPc"/>
    <property type="match status" value="1"/>
</dbReference>
<dbReference type="GeneID" id="17272508"/>
<accession>A0A0D3JTX6</accession>
<evidence type="ECO:0000256" key="1">
    <source>
        <dbReference type="ARBA" id="ARBA00023157"/>
    </source>
</evidence>
<proteinExistence type="predicted"/>
<keyword evidence="1" id="KW-1015">Disulfide bond</keyword>
<dbReference type="RefSeq" id="XP_005779390.1">
    <property type="nucleotide sequence ID" value="XM_005779333.1"/>
</dbReference>
<dbReference type="InterPro" id="IPR001254">
    <property type="entry name" value="Trypsin_dom"/>
</dbReference>
<evidence type="ECO:0000259" key="2">
    <source>
        <dbReference type="PROSITE" id="PS50240"/>
    </source>
</evidence>
<dbReference type="PaxDb" id="2903-EOD26961"/>
<dbReference type="GO" id="GO:0004252">
    <property type="term" value="F:serine-type endopeptidase activity"/>
    <property type="evidence" value="ECO:0007669"/>
    <property type="project" value="InterPro"/>
</dbReference>
<dbReference type="PANTHER" id="PTHR24271:SF50">
    <property type="match status" value="1"/>
</dbReference>
<dbReference type="AlphaFoldDB" id="A0A0D3JTX6"/>
<reference evidence="4" key="1">
    <citation type="journal article" date="2013" name="Nature">
        <title>Pan genome of the phytoplankton Emiliania underpins its global distribution.</title>
        <authorList>
            <person name="Read B.A."/>
            <person name="Kegel J."/>
            <person name="Klute M.J."/>
            <person name="Kuo A."/>
            <person name="Lefebvre S.C."/>
            <person name="Maumus F."/>
            <person name="Mayer C."/>
            <person name="Miller J."/>
            <person name="Monier A."/>
            <person name="Salamov A."/>
            <person name="Young J."/>
            <person name="Aguilar M."/>
            <person name="Claverie J.M."/>
            <person name="Frickenhaus S."/>
            <person name="Gonzalez K."/>
            <person name="Herman E.K."/>
            <person name="Lin Y.C."/>
            <person name="Napier J."/>
            <person name="Ogata H."/>
            <person name="Sarno A.F."/>
            <person name="Shmutz J."/>
            <person name="Schroeder D."/>
            <person name="de Vargas C."/>
            <person name="Verret F."/>
            <person name="von Dassow P."/>
            <person name="Valentin K."/>
            <person name="Van de Peer Y."/>
            <person name="Wheeler G."/>
            <person name="Dacks J.B."/>
            <person name="Delwiche C.F."/>
            <person name="Dyhrman S.T."/>
            <person name="Glockner G."/>
            <person name="John U."/>
            <person name="Richards T."/>
            <person name="Worden A.Z."/>
            <person name="Zhang X."/>
            <person name="Grigoriev I.V."/>
            <person name="Allen A.E."/>
            <person name="Bidle K."/>
            <person name="Borodovsky M."/>
            <person name="Bowler C."/>
            <person name="Brownlee C."/>
            <person name="Cock J.M."/>
            <person name="Elias M."/>
            <person name="Gladyshev V.N."/>
            <person name="Groth M."/>
            <person name="Guda C."/>
            <person name="Hadaegh A."/>
            <person name="Iglesias-Rodriguez M.D."/>
            <person name="Jenkins J."/>
            <person name="Jones B.M."/>
            <person name="Lawson T."/>
            <person name="Leese F."/>
            <person name="Lindquist E."/>
            <person name="Lobanov A."/>
            <person name="Lomsadze A."/>
            <person name="Malik S.B."/>
            <person name="Marsh M.E."/>
            <person name="Mackinder L."/>
            <person name="Mock T."/>
            <person name="Mueller-Roeber B."/>
            <person name="Pagarete A."/>
            <person name="Parker M."/>
            <person name="Probert I."/>
            <person name="Quesneville H."/>
            <person name="Raines C."/>
            <person name="Rensing S.A."/>
            <person name="Riano-Pachon D.M."/>
            <person name="Richier S."/>
            <person name="Rokitta S."/>
            <person name="Shiraiwa Y."/>
            <person name="Soanes D.M."/>
            <person name="van der Giezen M."/>
            <person name="Wahlund T.M."/>
            <person name="Williams B."/>
            <person name="Wilson W."/>
            <person name="Wolfe G."/>
            <person name="Wurch L.L."/>
        </authorList>
    </citation>
    <scope>NUCLEOTIDE SEQUENCE</scope>
</reference>
<dbReference type="InterPro" id="IPR018114">
    <property type="entry name" value="TRYPSIN_HIS"/>
</dbReference>
<dbReference type="PROSITE" id="PS00134">
    <property type="entry name" value="TRYPSIN_HIS"/>
    <property type="match status" value="1"/>
</dbReference>
<feature type="domain" description="Peptidase S1" evidence="2">
    <location>
        <begin position="179"/>
        <end position="409"/>
    </location>
</feature>
<name>A0A0D3JTX6_EMIH1</name>
<dbReference type="eggNOG" id="KOG3627">
    <property type="taxonomic scope" value="Eukaryota"/>
</dbReference>
<evidence type="ECO:0000313" key="4">
    <source>
        <dbReference type="Proteomes" id="UP000013827"/>
    </source>
</evidence>
<dbReference type="PRINTS" id="PR00722">
    <property type="entry name" value="CHYMOTRYPSIN"/>
</dbReference>
<protein>
    <recommendedName>
        <fullName evidence="2">Peptidase S1 domain-containing protein</fullName>
    </recommendedName>
</protein>
<organism evidence="3 4">
    <name type="scientific">Emiliania huxleyi (strain CCMP1516)</name>
    <dbReference type="NCBI Taxonomy" id="280463"/>
    <lineage>
        <taxon>Eukaryota</taxon>
        <taxon>Haptista</taxon>
        <taxon>Haptophyta</taxon>
        <taxon>Prymnesiophyceae</taxon>
        <taxon>Isochrysidales</taxon>
        <taxon>Noelaerhabdaceae</taxon>
        <taxon>Emiliania</taxon>
    </lineage>
</organism>
<evidence type="ECO:0000313" key="3">
    <source>
        <dbReference type="EnsemblProtists" id="EOD26961"/>
    </source>
</evidence>
<dbReference type="Gene3D" id="2.40.10.10">
    <property type="entry name" value="Trypsin-like serine proteases"/>
    <property type="match status" value="1"/>
</dbReference>
<dbReference type="SUPFAM" id="SSF50494">
    <property type="entry name" value="Trypsin-like serine proteases"/>
    <property type="match status" value="1"/>
</dbReference>
<reference evidence="3" key="2">
    <citation type="submission" date="2024-10" db="UniProtKB">
        <authorList>
            <consortium name="EnsemblProtists"/>
        </authorList>
    </citation>
    <scope>IDENTIFICATION</scope>
</reference>
<dbReference type="PANTHER" id="PTHR24271">
    <property type="entry name" value="KALLIKREIN-RELATED"/>
    <property type="match status" value="1"/>
</dbReference>
<dbReference type="InterPro" id="IPR009003">
    <property type="entry name" value="Peptidase_S1_PA"/>
</dbReference>
<dbReference type="GO" id="GO:0006508">
    <property type="term" value="P:proteolysis"/>
    <property type="evidence" value="ECO:0007669"/>
    <property type="project" value="InterPro"/>
</dbReference>
<dbReference type="STRING" id="2903.R1EVG3"/>